<reference evidence="1 2" key="1">
    <citation type="submission" date="2019-06" db="EMBL/GenBank/DDBJ databases">
        <title>Echinicola alkalisoli sp. nov. isolated from saline soil.</title>
        <authorList>
            <person name="Sun J.-Q."/>
            <person name="Xu L."/>
        </authorList>
    </citation>
    <scope>NUCLEOTIDE SEQUENCE [LARGE SCALE GENOMIC DNA]</scope>
    <source>
        <strain evidence="1 2">LN3S3</strain>
    </source>
</reference>
<dbReference type="AlphaFoldDB" id="A0A514CHJ6"/>
<gene>
    <name evidence="1" type="ORF">FKX85_09695</name>
</gene>
<organism evidence="1 2">
    <name type="scientific">Echinicola soli</name>
    <dbReference type="NCBI Taxonomy" id="2591634"/>
    <lineage>
        <taxon>Bacteria</taxon>
        <taxon>Pseudomonadati</taxon>
        <taxon>Bacteroidota</taxon>
        <taxon>Cytophagia</taxon>
        <taxon>Cytophagales</taxon>
        <taxon>Cyclobacteriaceae</taxon>
        <taxon>Echinicola</taxon>
    </lineage>
</organism>
<dbReference type="RefSeq" id="WP_141614537.1">
    <property type="nucleotide sequence ID" value="NZ_CP041253.1"/>
</dbReference>
<evidence type="ECO:0000313" key="2">
    <source>
        <dbReference type="Proteomes" id="UP000316614"/>
    </source>
</evidence>
<evidence type="ECO:0000313" key="1">
    <source>
        <dbReference type="EMBL" id="QDH79292.1"/>
    </source>
</evidence>
<accession>A0A514CHJ6</accession>
<dbReference type="EMBL" id="CP041253">
    <property type="protein sequence ID" value="QDH79292.1"/>
    <property type="molecule type" value="Genomic_DNA"/>
</dbReference>
<keyword evidence="2" id="KW-1185">Reference proteome</keyword>
<protein>
    <submittedName>
        <fullName evidence="1">Uncharacterized protein</fullName>
    </submittedName>
</protein>
<sequence>MMKKIGLIIMFTCIIALGHDIAEAKSPQKVDMVQMGSTWYGWFLYDAGSEEIQVNVVYDEAFGITSVSLSGSQYYAVTSYTGTGSIYHNSEIDLVVNNLVVYYTINGAPSGPITYSGELEHDY</sequence>
<dbReference type="Proteomes" id="UP000316614">
    <property type="component" value="Chromosome"/>
</dbReference>
<name>A0A514CHJ6_9BACT</name>
<dbReference type="KEGG" id="echi:FKX85_09695"/>
<proteinExistence type="predicted"/>